<evidence type="ECO:0000313" key="4">
    <source>
        <dbReference type="Proteomes" id="UP000503447"/>
    </source>
</evidence>
<dbReference type="KEGG" id="ftj:FTUN_6124"/>
<dbReference type="SUPFAM" id="SSF49785">
    <property type="entry name" value="Galactose-binding domain-like"/>
    <property type="match status" value="1"/>
</dbReference>
<keyword evidence="4" id="KW-1185">Reference proteome</keyword>
<sequence length="174" mass="18267">MSTDPGGTRVLFAFAGDAAAEWRAVNDGVMGGVSAGRFVITANGTLLFSGTLSLANNGGFASVRSNPRALGLATGDVLLARVRGDGREYSLNLYTDRPRTAFSYRAAIPTSKGEWVEVRVPLDRFVATSFGRVVADAGPVNPAEVNAIGFMLADKTAGPFEIEVEWISVARAAP</sequence>
<dbReference type="RefSeq" id="WP_171473687.1">
    <property type="nucleotide sequence ID" value="NZ_CP053452.2"/>
</dbReference>
<evidence type="ECO:0000259" key="2">
    <source>
        <dbReference type="Pfam" id="PF08547"/>
    </source>
</evidence>
<protein>
    <recommendedName>
        <fullName evidence="2">NADH:ubiquinone oxidoreductase intermediate-associated protein 30 domain-containing protein</fullName>
    </recommendedName>
</protein>
<dbReference type="InterPro" id="IPR039131">
    <property type="entry name" value="NDUFAF1"/>
</dbReference>
<dbReference type="AlphaFoldDB" id="A0A6M5Z011"/>
<feature type="domain" description="NADH:ubiquinone oxidoreductase intermediate-associated protein 30" evidence="2">
    <location>
        <begin position="17"/>
        <end position="164"/>
    </location>
</feature>
<accession>A0A6M5Z011</accession>
<dbReference type="Pfam" id="PF08547">
    <property type="entry name" value="CIA30"/>
    <property type="match status" value="1"/>
</dbReference>
<evidence type="ECO:0000256" key="1">
    <source>
        <dbReference type="ARBA" id="ARBA00007884"/>
    </source>
</evidence>
<evidence type="ECO:0000313" key="3">
    <source>
        <dbReference type="EMBL" id="QJW98532.1"/>
    </source>
</evidence>
<dbReference type="Proteomes" id="UP000503447">
    <property type="component" value="Chromosome"/>
</dbReference>
<gene>
    <name evidence="3" type="ORF">FTUN_6124</name>
</gene>
<name>A0A6M5Z011_9BACT</name>
<dbReference type="EMBL" id="CP053452">
    <property type="protein sequence ID" value="QJW98532.1"/>
    <property type="molecule type" value="Genomic_DNA"/>
</dbReference>
<proteinExistence type="inferred from homology"/>
<dbReference type="InterPro" id="IPR013857">
    <property type="entry name" value="NADH-UbQ_OxRdtase-assoc_prot30"/>
</dbReference>
<organism evidence="3 4">
    <name type="scientific">Frigoriglobus tundricola</name>
    <dbReference type="NCBI Taxonomy" id="2774151"/>
    <lineage>
        <taxon>Bacteria</taxon>
        <taxon>Pseudomonadati</taxon>
        <taxon>Planctomycetota</taxon>
        <taxon>Planctomycetia</taxon>
        <taxon>Gemmatales</taxon>
        <taxon>Gemmataceae</taxon>
        <taxon>Frigoriglobus</taxon>
    </lineage>
</organism>
<dbReference type="PANTHER" id="PTHR13194:SF19">
    <property type="entry name" value="NAD(P)-BINDING ROSSMANN-FOLD SUPERFAMILY PROTEIN"/>
    <property type="match status" value="1"/>
</dbReference>
<reference evidence="4" key="1">
    <citation type="submission" date="2020-05" db="EMBL/GenBank/DDBJ databases">
        <title>Frigoriglobus tundricola gen. nov., sp. nov., a psychrotolerant cellulolytic planctomycete of the family Gemmataceae with two divergent copies of 16S rRNA gene.</title>
        <authorList>
            <person name="Kulichevskaya I.S."/>
            <person name="Ivanova A.A."/>
            <person name="Naumoff D.G."/>
            <person name="Beletsky A.V."/>
            <person name="Rijpstra W.I.C."/>
            <person name="Sinninghe Damste J.S."/>
            <person name="Mardanov A.V."/>
            <person name="Ravin N.V."/>
            <person name="Dedysh S.N."/>
        </authorList>
    </citation>
    <scope>NUCLEOTIDE SEQUENCE [LARGE SCALE GENOMIC DNA]</scope>
    <source>
        <strain evidence="4">PL17</strain>
    </source>
</reference>
<comment type="similarity">
    <text evidence="1">Belongs to the CIA30 family.</text>
</comment>
<dbReference type="PANTHER" id="PTHR13194">
    <property type="entry name" value="COMPLEX I INTERMEDIATE-ASSOCIATED PROTEIN 30"/>
    <property type="match status" value="1"/>
</dbReference>
<dbReference type="InterPro" id="IPR008979">
    <property type="entry name" value="Galactose-bd-like_sf"/>
</dbReference>